<dbReference type="Proteomes" id="UP001363622">
    <property type="component" value="Unassembled WGS sequence"/>
</dbReference>
<proteinExistence type="predicted"/>
<organism evidence="2 3">
    <name type="scientific">Phyllosticta citriasiana</name>
    <dbReference type="NCBI Taxonomy" id="595635"/>
    <lineage>
        <taxon>Eukaryota</taxon>
        <taxon>Fungi</taxon>
        <taxon>Dikarya</taxon>
        <taxon>Ascomycota</taxon>
        <taxon>Pezizomycotina</taxon>
        <taxon>Dothideomycetes</taxon>
        <taxon>Dothideomycetes incertae sedis</taxon>
        <taxon>Botryosphaeriales</taxon>
        <taxon>Phyllostictaceae</taxon>
        <taxon>Phyllosticta</taxon>
    </lineage>
</organism>
<accession>A0ABR1KHH1</accession>
<keyword evidence="1" id="KW-0472">Membrane</keyword>
<dbReference type="EMBL" id="JBBPHU010000008">
    <property type="protein sequence ID" value="KAK7514882.1"/>
    <property type="molecule type" value="Genomic_DNA"/>
</dbReference>
<evidence type="ECO:0000313" key="3">
    <source>
        <dbReference type="Proteomes" id="UP001363622"/>
    </source>
</evidence>
<gene>
    <name evidence="2" type="ORF">IWZ03DRAFT_407656</name>
</gene>
<keyword evidence="1" id="KW-0812">Transmembrane</keyword>
<comment type="caution">
    <text evidence="2">The sequence shown here is derived from an EMBL/GenBank/DDBJ whole genome shotgun (WGS) entry which is preliminary data.</text>
</comment>
<evidence type="ECO:0000256" key="1">
    <source>
        <dbReference type="SAM" id="Phobius"/>
    </source>
</evidence>
<keyword evidence="1" id="KW-1133">Transmembrane helix</keyword>
<feature type="transmembrane region" description="Helical" evidence="1">
    <location>
        <begin position="36"/>
        <end position="58"/>
    </location>
</feature>
<keyword evidence="3" id="KW-1185">Reference proteome</keyword>
<protein>
    <submittedName>
        <fullName evidence="2">Uncharacterized protein</fullName>
    </submittedName>
</protein>
<sequence length="159" mass="18277">MKRQYRSRTMHLSSFHTRYNSVLIQDSFYQAKMDRLVEFILFPGRIFTGAIWAVQVLWGCYSQGSLDPAPAITSPAYLTILKPDVKKWTGGPSQRDKLKASYQDIVLVVGFYQSRRHRVSVIPQTISEYKVLAAQALWNILFSPSVIEPVVFSEPRYLT</sequence>
<reference evidence="2 3" key="1">
    <citation type="submission" date="2024-04" db="EMBL/GenBank/DDBJ databases">
        <title>Phyllosticta paracitricarpa is synonymous to the EU quarantine fungus P. citricarpa based on phylogenomic analyses.</title>
        <authorList>
            <consortium name="Lawrence Berkeley National Laboratory"/>
            <person name="Van Ingen-Buijs V.A."/>
            <person name="Van Westerhoven A.C."/>
            <person name="Haridas S."/>
            <person name="Skiadas P."/>
            <person name="Martin F."/>
            <person name="Groenewald J.Z."/>
            <person name="Crous P.W."/>
            <person name="Seidl M.F."/>
        </authorList>
    </citation>
    <scope>NUCLEOTIDE SEQUENCE [LARGE SCALE GENOMIC DNA]</scope>
    <source>
        <strain evidence="2 3">CBS 123371</strain>
    </source>
</reference>
<name>A0ABR1KHH1_9PEZI</name>
<evidence type="ECO:0000313" key="2">
    <source>
        <dbReference type="EMBL" id="KAK7514882.1"/>
    </source>
</evidence>